<dbReference type="PANTHER" id="PTHR33064:SF37">
    <property type="entry name" value="RIBONUCLEASE H"/>
    <property type="match status" value="1"/>
</dbReference>
<reference evidence="3" key="2">
    <citation type="submission" date="2019-06" db="EMBL/GenBank/DDBJ databases">
        <title>Genomics analysis of Aphanomyces spp. identifies a new class of oomycete effector associated with host adaptation.</title>
        <authorList>
            <person name="Gaulin E."/>
        </authorList>
    </citation>
    <scope>NUCLEOTIDE SEQUENCE</scope>
    <source>
        <strain evidence="3">CBS 578.67</strain>
    </source>
</reference>
<organism evidence="4 5">
    <name type="scientific">Aphanomyces stellatus</name>
    <dbReference type="NCBI Taxonomy" id="120398"/>
    <lineage>
        <taxon>Eukaryota</taxon>
        <taxon>Sar</taxon>
        <taxon>Stramenopiles</taxon>
        <taxon>Oomycota</taxon>
        <taxon>Saprolegniomycetes</taxon>
        <taxon>Saprolegniales</taxon>
        <taxon>Verrucalvaceae</taxon>
        <taxon>Aphanomyces</taxon>
    </lineage>
</organism>
<dbReference type="InterPro" id="IPR051320">
    <property type="entry name" value="Viral_Replic_Matur_Polypro"/>
</dbReference>
<sequence length="1200" mass="133675">MKNAAAPSNCALSMSDSIHCSRKTTPAGSKDGLNRACTKTRLFWTLAPFRIVRHEALNARQWASMLLWLDSTLYYLGYDFDELEEEDKKELWSLYYTDHYKMNEMLDTMATLVSSKIAISCQDETWETTTSTTPAVEQPPLPNPQQRSIDSLTAPAAVHDPPPMPPSPTRRASPSVRRVNDADDPSVVTWDRIAELLAKNNDTLIEKIKRSAVVPSPVPPTENHASRATTHARRHRQDNDDSYDEDDDENDDDGTSWSSVLAAAPTATRGIPIVNLENIPVFEGVRDGREKAAQWIRKFDQVANLSGWTEAETAANFKAYVGKSVRAWCGQLEPDTRRTWKRLRRKFMDVWVVNPLPKFDKYTCMVQKPKETKLEFFIDSTRPPMAPTCGTGPVSESSRTTSTGSYCDCKTRRLERTWVTPSSRARSMLNGTYGSKRRSRPWSSWGHESHSSPMYCSSTASRLRAAPLTVAAPAPLKDAPSSASAEVYALGQNYQTAKRKQCDKCSSEHYRVGGECWRSTTCGVCNKVGHPDTQCFKACQQCDPPHHRTNQPCPFKAMLKKVKAHLDDPPGALRKPRCAGLDTRLELEDGFVELEEIVDLELAADLPKEEPGLIGSEKMALCISAPSTACVEKGDRTIINFSFDPPPIEPKICFAGDETLAFWRKADTNDHGRSMQAFLAGRIMDTPSVVLADTGANMSLIQLKTVQAFGLEMDTSNIESVSGIASAPMRIFGTVMVKLTLGRGFVHFSCGRFKAGVEVLTLQRELRLPDGEYIPLLKQPVEYVRSFSVVVRTRAICTIAASDVFTVRLPKLTDPTPRGAARQSYRTHREHVLTLDPAPTFFYVDSPIHAGLCSPSVFLASSLPGPVNQDKMLPEVVVKEGVDMSTEEMTNQLAMIPEFVGDPTPVDLADLDFGEDFSTPEEKAKMADVLLRFQKFFIKSGNGLPPAARGAVCDIDVGDAKPIAHRARRVRGELMPKLYDLLKGLLNFGLIRFSNSAWASPIVLVLKKGGKDIRLCIDFRDINSLQKLMRSPMPTLDSMLADFHAIEWFLSLDNASGFWVFRSTKRAREISAFICPLGHFEWTRMAQGLKNAPMLYQRMITNALYGFVDLPPGMADVDNDGEPRDMFAIGFVRPASEMPRPANRTSFADDISDGATTWDGIVELVDRILTRLTYFNNFWVTSFLGLAWLPTYETGLSWSR</sequence>
<evidence type="ECO:0000259" key="2">
    <source>
        <dbReference type="Pfam" id="PF00078"/>
    </source>
</evidence>
<feature type="region of interest" description="Disordered" evidence="1">
    <location>
        <begin position="128"/>
        <end position="183"/>
    </location>
</feature>
<evidence type="ECO:0000256" key="1">
    <source>
        <dbReference type="SAM" id="MobiDB-lite"/>
    </source>
</evidence>
<reference evidence="4 5" key="1">
    <citation type="submission" date="2019-03" db="EMBL/GenBank/DDBJ databases">
        <authorList>
            <person name="Gaulin E."/>
            <person name="Dumas B."/>
        </authorList>
    </citation>
    <scope>NUCLEOTIDE SEQUENCE [LARGE SCALE GENOMIC DNA]</scope>
    <source>
        <strain evidence="4">CBS 568.67</strain>
    </source>
</reference>
<dbReference type="Proteomes" id="UP000332933">
    <property type="component" value="Unassembled WGS sequence"/>
</dbReference>
<evidence type="ECO:0000313" key="3">
    <source>
        <dbReference type="EMBL" id="KAF0686981.1"/>
    </source>
</evidence>
<evidence type="ECO:0000313" key="4">
    <source>
        <dbReference type="EMBL" id="VFT97918.1"/>
    </source>
</evidence>
<accession>A0A485LH27</accession>
<dbReference type="InterPro" id="IPR000477">
    <property type="entry name" value="RT_dom"/>
</dbReference>
<dbReference type="EMBL" id="VJMH01006964">
    <property type="protein sequence ID" value="KAF0686981.1"/>
    <property type="molecule type" value="Genomic_DNA"/>
</dbReference>
<dbReference type="AlphaFoldDB" id="A0A485LH27"/>
<feature type="region of interest" description="Disordered" evidence="1">
    <location>
        <begin position="429"/>
        <end position="451"/>
    </location>
</feature>
<dbReference type="EMBL" id="CAADRA010006990">
    <property type="protein sequence ID" value="VFT97918.1"/>
    <property type="molecule type" value="Genomic_DNA"/>
</dbReference>
<proteinExistence type="predicted"/>
<feature type="compositionally biased region" description="Acidic residues" evidence="1">
    <location>
        <begin position="240"/>
        <end position="254"/>
    </location>
</feature>
<dbReference type="SUPFAM" id="SSF56672">
    <property type="entry name" value="DNA/RNA polymerases"/>
    <property type="match status" value="1"/>
</dbReference>
<evidence type="ECO:0000313" key="5">
    <source>
        <dbReference type="Proteomes" id="UP000332933"/>
    </source>
</evidence>
<gene>
    <name evidence="4" type="primary">Aste57867_21246</name>
    <name evidence="3" type="ORF">As57867_021177</name>
    <name evidence="4" type="ORF">ASTE57867_21246</name>
</gene>
<dbReference type="CDD" id="cd01647">
    <property type="entry name" value="RT_LTR"/>
    <property type="match status" value="1"/>
</dbReference>
<protein>
    <submittedName>
        <fullName evidence="4">Aste57867_21246 protein</fullName>
    </submittedName>
</protein>
<dbReference type="InterPro" id="IPR043502">
    <property type="entry name" value="DNA/RNA_pol_sf"/>
</dbReference>
<name>A0A485LH27_9STRA</name>
<dbReference type="OrthoDB" id="420169at2759"/>
<keyword evidence="5" id="KW-1185">Reference proteome</keyword>
<dbReference type="PANTHER" id="PTHR33064">
    <property type="entry name" value="POL PROTEIN"/>
    <property type="match status" value="1"/>
</dbReference>
<dbReference type="Pfam" id="PF00078">
    <property type="entry name" value="RVT_1"/>
    <property type="match status" value="1"/>
</dbReference>
<feature type="domain" description="Reverse transcriptase" evidence="2">
    <location>
        <begin position="1007"/>
        <end position="1104"/>
    </location>
</feature>
<dbReference type="Gene3D" id="3.10.10.10">
    <property type="entry name" value="HIV Type 1 Reverse Transcriptase, subunit A, domain 1"/>
    <property type="match status" value="1"/>
</dbReference>
<feature type="region of interest" description="Disordered" evidence="1">
    <location>
        <begin position="210"/>
        <end position="257"/>
    </location>
</feature>